<evidence type="ECO:0000313" key="4">
    <source>
        <dbReference type="Proteomes" id="UP000332933"/>
    </source>
</evidence>
<dbReference type="EMBL" id="VJMH01006419">
    <property type="protein sequence ID" value="KAF0689705.1"/>
    <property type="molecule type" value="Genomic_DNA"/>
</dbReference>
<dbReference type="SUPFAM" id="SSF50156">
    <property type="entry name" value="PDZ domain-like"/>
    <property type="match status" value="1"/>
</dbReference>
<dbReference type="InterPro" id="IPR006571">
    <property type="entry name" value="TLDc_dom"/>
</dbReference>
<proteinExistence type="predicted"/>
<evidence type="ECO:0000259" key="1">
    <source>
        <dbReference type="PROSITE" id="PS51886"/>
    </source>
</evidence>
<gene>
    <name evidence="3" type="primary">Aste57867_18866</name>
    <name evidence="2" type="ORF">As57867_018802</name>
    <name evidence="3" type="ORF">ASTE57867_18866</name>
</gene>
<keyword evidence="4" id="KW-1185">Reference proteome</keyword>
<dbReference type="PROSITE" id="PS51886">
    <property type="entry name" value="TLDC"/>
    <property type="match status" value="1"/>
</dbReference>
<dbReference type="Proteomes" id="UP000332933">
    <property type="component" value="Unassembled WGS sequence"/>
</dbReference>
<accession>A0A485LBF1</accession>
<dbReference type="AlphaFoldDB" id="A0A485LBF1"/>
<name>A0A485LBF1_9STRA</name>
<dbReference type="PANTHER" id="PTHR23354">
    <property type="entry name" value="NUCLEOLAR PROTEIN 7/ESTROGEN RECEPTOR COACTIVATOR-RELATED"/>
    <property type="match status" value="1"/>
</dbReference>
<reference evidence="3 4" key="1">
    <citation type="submission" date="2019-03" db="EMBL/GenBank/DDBJ databases">
        <authorList>
            <person name="Gaulin E."/>
            <person name="Dumas B."/>
        </authorList>
    </citation>
    <scope>NUCLEOTIDE SEQUENCE [LARGE SCALE GENOMIC DNA]</scope>
    <source>
        <strain evidence="3">CBS 568.67</strain>
    </source>
</reference>
<protein>
    <submittedName>
        <fullName evidence="3">Aste57867_18866 protein</fullName>
    </submittedName>
</protein>
<dbReference type="EMBL" id="CAADRA010006440">
    <property type="protein sequence ID" value="VFT95600.1"/>
    <property type="molecule type" value="Genomic_DNA"/>
</dbReference>
<dbReference type="InterPro" id="IPR036034">
    <property type="entry name" value="PDZ_sf"/>
</dbReference>
<dbReference type="Pfam" id="PF07534">
    <property type="entry name" value="TLD"/>
    <property type="match status" value="1"/>
</dbReference>
<evidence type="ECO:0000313" key="3">
    <source>
        <dbReference type="EMBL" id="VFT95600.1"/>
    </source>
</evidence>
<organism evidence="3 4">
    <name type="scientific">Aphanomyces stellatus</name>
    <dbReference type="NCBI Taxonomy" id="120398"/>
    <lineage>
        <taxon>Eukaryota</taxon>
        <taxon>Sar</taxon>
        <taxon>Stramenopiles</taxon>
        <taxon>Oomycota</taxon>
        <taxon>Saprolegniomycetes</taxon>
        <taxon>Saprolegniales</taxon>
        <taxon>Verrucalvaceae</taxon>
        <taxon>Aphanomyces</taxon>
    </lineage>
</organism>
<evidence type="ECO:0000313" key="2">
    <source>
        <dbReference type="EMBL" id="KAF0689705.1"/>
    </source>
</evidence>
<dbReference type="OrthoDB" id="26679at2759"/>
<feature type="domain" description="TLDc" evidence="1">
    <location>
        <begin position="307"/>
        <end position="465"/>
    </location>
</feature>
<sequence length="469" mass="52116">MASSQPSRSPPRPEPRTPTHAEITLTFTKKPLGIGLVPSTQLYGQWEVGHVPPDCPDLETGDVLMAVNGDAAVNQMDTPGFRTFMARLACPLTITFRKPHLHGHCDSQRTATALFPQSIEYTQFMRGKTRHGRASAEQWKKSAARDDTTLAAKGRDTKGDIDYTFTSKPLHLAFGPSTRMYGSIEIVNVVSPVHAVTLHPGDVLLKLNGTIAAKWSLEDLESHLHAMDPPFTMTFRNPAIYLRYLREFFEPPVPASTSTSRAMFPTSKEYKGTATDAPPPPIDKHEWQTAHAKLKQNKWLAYFENSVVLKRNHVRVLTAALPIHLQMNEWKLLFSTQEHGFNMTTFYQRTQDKGPTIVAIKDATDQVFGAFTPSSLKHTKNVYGNGRAFVFQHATVYGWSGLDSNFVYGGPNKSIVWGGGTSGLALCLQLDEARGFTQPCVTFDSPELTHPPQFDCWAVEVWGFGGMKL</sequence>
<dbReference type="SMART" id="SM00584">
    <property type="entry name" value="TLDc"/>
    <property type="match status" value="1"/>
</dbReference>
<reference evidence="2" key="2">
    <citation type="submission" date="2019-06" db="EMBL/GenBank/DDBJ databases">
        <title>Genomics analysis of Aphanomyces spp. identifies a new class of oomycete effector associated with host adaptation.</title>
        <authorList>
            <person name="Gaulin E."/>
        </authorList>
    </citation>
    <scope>NUCLEOTIDE SEQUENCE</scope>
    <source>
        <strain evidence="2">CBS 578.67</strain>
    </source>
</reference>